<dbReference type="GO" id="GO:0005829">
    <property type="term" value="C:cytosol"/>
    <property type="evidence" value="ECO:0007669"/>
    <property type="project" value="TreeGrafter"/>
</dbReference>
<dbReference type="PANTHER" id="PTHR46517:SF1">
    <property type="entry name" value="FRUCTOSE-2,6-BISPHOSPHATASE TIGAR"/>
    <property type="match status" value="1"/>
</dbReference>
<evidence type="ECO:0000256" key="3">
    <source>
        <dbReference type="PIRSR" id="PIRSR613078-2"/>
    </source>
</evidence>
<dbReference type="SMART" id="SM00855">
    <property type="entry name" value="PGAM"/>
    <property type="match status" value="1"/>
</dbReference>
<reference evidence="4 5" key="1">
    <citation type="submission" date="2017-01" db="EMBL/GenBank/DDBJ databases">
        <title>Genome analysis of Paenibacillus selenitrireducens ES3-24.</title>
        <authorList>
            <person name="Xu D."/>
            <person name="Yao R."/>
            <person name="Zheng S."/>
        </authorList>
    </citation>
    <scope>NUCLEOTIDE SEQUENCE [LARGE SCALE GENOMIC DNA]</scope>
    <source>
        <strain evidence="4 5">ES3-24</strain>
    </source>
</reference>
<name>A0A1T2XFK5_9BACL</name>
<dbReference type="PANTHER" id="PTHR46517">
    <property type="entry name" value="FRUCTOSE-2,6-BISPHOSPHATASE TIGAR"/>
    <property type="match status" value="1"/>
</dbReference>
<dbReference type="EMBL" id="MSZX01000004">
    <property type="protein sequence ID" value="OPA78615.1"/>
    <property type="molecule type" value="Genomic_DNA"/>
</dbReference>
<gene>
    <name evidence="4" type="ORF">BVG16_12175</name>
</gene>
<dbReference type="GO" id="GO:0043456">
    <property type="term" value="P:regulation of pentose-phosphate shunt"/>
    <property type="evidence" value="ECO:0007669"/>
    <property type="project" value="TreeGrafter"/>
</dbReference>
<dbReference type="Proteomes" id="UP000190188">
    <property type="component" value="Unassembled WGS sequence"/>
</dbReference>
<comment type="caution">
    <text evidence="4">The sequence shown here is derived from an EMBL/GenBank/DDBJ whole genome shotgun (WGS) entry which is preliminary data.</text>
</comment>
<feature type="active site" description="Proton donor/acceptor" evidence="2">
    <location>
        <position position="79"/>
    </location>
</feature>
<proteinExistence type="predicted"/>
<evidence type="ECO:0000313" key="4">
    <source>
        <dbReference type="EMBL" id="OPA78615.1"/>
    </source>
</evidence>
<dbReference type="CDD" id="cd07067">
    <property type="entry name" value="HP_PGM_like"/>
    <property type="match status" value="1"/>
</dbReference>
<dbReference type="Gene3D" id="3.40.50.1240">
    <property type="entry name" value="Phosphoglycerate mutase-like"/>
    <property type="match status" value="1"/>
</dbReference>
<dbReference type="Pfam" id="PF00300">
    <property type="entry name" value="His_Phos_1"/>
    <property type="match status" value="1"/>
</dbReference>
<sequence length="194" mass="22213">MNTTVYMVRHAESPFVHGEEQTRGLSEEGFVEARKVADLLEGVALDGIVSSTYTRAIQTVQELADRKGLPILQFEELRERAIKGLDDKAPWEELVKAIEKSFVDLDYALEGGESSRQAQQRAIPIFEQLLQEYRGKQIAVGTHGNIMTILMQYYDHTLGFEFWSSTSMPDIYKMTFYNNQLESIERIWDVKKGV</sequence>
<protein>
    <submittedName>
        <fullName evidence="4">Histidine phosphatase family protein</fullName>
    </submittedName>
</protein>
<dbReference type="AlphaFoldDB" id="A0A1T2XFK5"/>
<dbReference type="GO" id="GO:0045820">
    <property type="term" value="P:negative regulation of glycolytic process"/>
    <property type="evidence" value="ECO:0007669"/>
    <property type="project" value="TreeGrafter"/>
</dbReference>
<dbReference type="STRING" id="1324314.BVG16_12175"/>
<dbReference type="InterPro" id="IPR029033">
    <property type="entry name" value="His_PPase_superfam"/>
</dbReference>
<feature type="binding site" evidence="3">
    <location>
        <position position="55"/>
    </location>
    <ligand>
        <name>substrate</name>
    </ligand>
</feature>
<dbReference type="SUPFAM" id="SSF53254">
    <property type="entry name" value="Phosphoglycerate mutase-like"/>
    <property type="match status" value="1"/>
</dbReference>
<dbReference type="RefSeq" id="WP_078498945.1">
    <property type="nucleotide sequence ID" value="NZ_MSZX01000004.1"/>
</dbReference>
<evidence type="ECO:0000256" key="2">
    <source>
        <dbReference type="PIRSR" id="PIRSR613078-1"/>
    </source>
</evidence>
<dbReference type="InterPro" id="IPR013078">
    <property type="entry name" value="His_Pase_superF_clade-1"/>
</dbReference>
<dbReference type="GO" id="GO:0004331">
    <property type="term" value="F:fructose-2,6-bisphosphate 2-phosphatase activity"/>
    <property type="evidence" value="ECO:0007669"/>
    <property type="project" value="TreeGrafter"/>
</dbReference>
<evidence type="ECO:0000256" key="1">
    <source>
        <dbReference type="ARBA" id="ARBA00022801"/>
    </source>
</evidence>
<accession>A0A1T2XFK5</accession>
<organism evidence="4 5">
    <name type="scientific">Paenibacillus selenitireducens</name>
    <dbReference type="NCBI Taxonomy" id="1324314"/>
    <lineage>
        <taxon>Bacteria</taxon>
        <taxon>Bacillati</taxon>
        <taxon>Bacillota</taxon>
        <taxon>Bacilli</taxon>
        <taxon>Bacillales</taxon>
        <taxon>Paenibacillaceae</taxon>
        <taxon>Paenibacillus</taxon>
    </lineage>
</organism>
<feature type="active site" description="Tele-phosphohistidine intermediate" evidence="2">
    <location>
        <position position="10"/>
    </location>
</feature>
<evidence type="ECO:0000313" key="5">
    <source>
        <dbReference type="Proteomes" id="UP000190188"/>
    </source>
</evidence>
<keyword evidence="1" id="KW-0378">Hydrolase</keyword>
<dbReference type="OrthoDB" id="2185101at2"/>
<dbReference type="InterPro" id="IPR051695">
    <property type="entry name" value="Phosphoglycerate_Mutase"/>
</dbReference>
<keyword evidence="5" id="KW-1185">Reference proteome</keyword>